<protein>
    <submittedName>
        <fullName evidence="4">Secretion protein HlyD</fullName>
    </submittedName>
</protein>
<reference evidence="5" key="1">
    <citation type="journal article" date="2019" name="Int. J. Syst. Evol. Microbiol.">
        <title>The Global Catalogue of Microorganisms (GCM) 10K type strain sequencing project: providing services to taxonomists for standard genome sequencing and annotation.</title>
        <authorList>
            <consortium name="The Broad Institute Genomics Platform"/>
            <consortium name="The Broad Institute Genome Sequencing Center for Infectious Disease"/>
            <person name="Wu L."/>
            <person name="Ma J."/>
        </authorList>
    </citation>
    <scope>NUCLEOTIDE SEQUENCE [LARGE SCALE GENOMIC DNA]</scope>
    <source>
        <strain evidence="5">CGMCC 4.1799</strain>
    </source>
</reference>
<dbReference type="InterPro" id="IPR059052">
    <property type="entry name" value="HH_YbhG-like"/>
</dbReference>
<dbReference type="PANTHER" id="PTHR32347:SF29">
    <property type="entry name" value="UPF0194 MEMBRANE PROTEIN YBHG"/>
    <property type="match status" value="1"/>
</dbReference>
<dbReference type="EMBL" id="JBHSNL010000004">
    <property type="protein sequence ID" value="MFC5546043.1"/>
    <property type="molecule type" value="Genomic_DNA"/>
</dbReference>
<keyword evidence="2" id="KW-0175">Coiled coil</keyword>
<evidence type="ECO:0000313" key="5">
    <source>
        <dbReference type="Proteomes" id="UP001596055"/>
    </source>
</evidence>
<organism evidence="4 5">
    <name type="scientific">Marinobacter koreensis</name>
    <dbReference type="NCBI Taxonomy" id="335974"/>
    <lineage>
        <taxon>Bacteria</taxon>
        <taxon>Pseudomonadati</taxon>
        <taxon>Pseudomonadota</taxon>
        <taxon>Gammaproteobacteria</taxon>
        <taxon>Pseudomonadales</taxon>
        <taxon>Marinobacteraceae</taxon>
        <taxon>Marinobacter</taxon>
    </lineage>
</organism>
<proteinExistence type="predicted"/>
<dbReference type="Pfam" id="PF25881">
    <property type="entry name" value="HH_YBHG"/>
    <property type="match status" value="1"/>
</dbReference>
<dbReference type="Gene3D" id="2.40.30.170">
    <property type="match status" value="1"/>
</dbReference>
<evidence type="ECO:0000259" key="3">
    <source>
        <dbReference type="Pfam" id="PF25881"/>
    </source>
</evidence>
<evidence type="ECO:0000256" key="1">
    <source>
        <dbReference type="ARBA" id="ARBA00004196"/>
    </source>
</evidence>
<dbReference type="InterPro" id="IPR050465">
    <property type="entry name" value="UPF0194_transport"/>
</dbReference>
<feature type="domain" description="YbhG-like alpha-helical hairpin" evidence="3">
    <location>
        <begin position="73"/>
        <end position="202"/>
    </location>
</feature>
<dbReference type="Gene3D" id="1.10.287.470">
    <property type="entry name" value="Helix hairpin bin"/>
    <property type="match status" value="1"/>
</dbReference>
<dbReference type="SUPFAM" id="SSF111369">
    <property type="entry name" value="HlyD-like secretion proteins"/>
    <property type="match status" value="2"/>
</dbReference>
<name>A0ABW0RNK9_9GAMM</name>
<dbReference type="PANTHER" id="PTHR32347">
    <property type="entry name" value="EFFLUX SYSTEM COMPONENT YKNX-RELATED"/>
    <property type="match status" value="1"/>
</dbReference>
<comment type="caution">
    <text evidence="4">The sequence shown here is derived from an EMBL/GenBank/DDBJ whole genome shotgun (WGS) entry which is preliminary data.</text>
</comment>
<accession>A0ABW0RNK9</accession>
<evidence type="ECO:0000256" key="2">
    <source>
        <dbReference type="ARBA" id="ARBA00023054"/>
    </source>
</evidence>
<dbReference type="RefSeq" id="WP_248160560.1">
    <property type="nucleotide sequence ID" value="NZ_JAKZAJ010000006.1"/>
</dbReference>
<gene>
    <name evidence="4" type="primary">hlyD</name>
    <name evidence="4" type="ORF">ACFPQA_13325</name>
</gene>
<comment type="subcellular location">
    <subcellularLocation>
        <location evidence="1">Cell envelope</location>
    </subcellularLocation>
</comment>
<sequence>MKKPLIALVVLAILAGGGYAWYRSQQTESGPLTLYGNVDVRELSLGFRQGGRVTALHADEGDRVKAGELLAELDDEPLQNAVAAARAGVDQAQATLARLEAGSRPQEIEQAKEAERQAAAVFSSRQLEFNRLKELANTGATSQQALDSARYALDEARARLGAARATLSMLEEGPRQEDISAARAQLESAKAHAAQAETALSDARLVAPSDGEVLSRVVEPGAMVQPGSPVFSLALRDPVYVRAYVSEPHLGEVSPGTAVLVTADGNDRQYHGQVGFVSPRAEFTPKTVQTEELRTELVYRLRIVVSDADDRLLQGMPVTITLDQP</sequence>
<keyword evidence="5" id="KW-1185">Reference proteome</keyword>
<dbReference type="Proteomes" id="UP001596055">
    <property type="component" value="Unassembled WGS sequence"/>
</dbReference>
<evidence type="ECO:0000313" key="4">
    <source>
        <dbReference type="EMBL" id="MFC5546043.1"/>
    </source>
</evidence>
<dbReference type="Gene3D" id="2.40.50.100">
    <property type="match status" value="2"/>
</dbReference>
<dbReference type="NCBIfam" id="NF002939">
    <property type="entry name" value="PRK03598.1"/>
    <property type="match status" value="1"/>
</dbReference>